<evidence type="ECO:0000256" key="5">
    <source>
        <dbReference type="ARBA" id="ARBA00022840"/>
    </source>
</evidence>
<organism evidence="8 9">
    <name type="scientific">Rotaria sordida</name>
    <dbReference type="NCBI Taxonomy" id="392033"/>
    <lineage>
        <taxon>Eukaryota</taxon>
        <taxon>Metazoa</taxon>
        <taxon>Spiralia</taxon>
        <taxon>Gnathifera</taxon>
        <taxon>Rotifera</taxon>
        <taxon>Eurotatoria</taxon>
        <taxon>Bdelloidea</taxon>
        <taxon>Philodinida</taxon>
        <taxon>Philodinidae</taxon>
        <taxon>Rotaria</taxon>
    </lineage>
</organism>
<comment type="subcellular location">
    <subcellularLocation>
        <location evidence="1">Nucleus</location>
    </subcellularLocation>
</comment>
<gene>
    <name evidence="8" type="ORF">OTI717_LOCUS41247</name>
</gene>
<evidence type="ECO:0000256" key="1">
    <source>
        <dbReference type="ARBA" id="ARBA00004123"/>
    </source>
</evidence>
<dbReference type="GO" id="GO:0004386">
    <property type="term" value="F:helicase activity"/>
    <property type="evidence" value="ECO:0007669"/>
    <property type="project" value="UniProtKB-KW"/>
</dbReference>
<protein>
    <submittedName>
        <fullName evidence="8">Uncharacterized protein</fullName>
    </submittedName>
</protein>
<dbReference type="SUPFAM" id="SSF52540">
    <property type="entry name" value="P-loop containing nucleoside triphosphate hydrolases"/>
    <property type="match status" value="1"/>
</dbReference>
<dbReference type="GO" id="GO:0005524">
    <property type="term" value="F:ATP binding"/>
    <property type="evidence" value="ECO:0007669"/>
    <property type="project" value="UniProtKB-KW"/>
</dbReference>
<keyword evidence="4" id="KW-0378">Hydrolase</keyword>
<evidence type="ECO:0000256" key="2">
    <source>
        <dbReference type="ARBA" id="ARBA00007025"/>
    </source>
</evidence>
<dbReference type="EMBL" id="CAJOAX010039239">
    <property type="protein sequence ID" value="CAF4275481.1"/>
    <property type="molecule type" value="Genomic_DNA"/>
</dbReference>
<name>A0A820G8T4_9BILA</name>
<dbReference type="InterPro" id="IPR027417">
    <property type="entry name" value="P-loop_NTPase"/>
</dbReference>
<keyword evidence="4" id="KW-0347">Helicase</keyword>
<evidence type="ECO:0000256" key="3">
    <source>
        <dbReference type="ARBA" id="ARBA00022741"/>
    </source>
</evidence>
<keyword evidence="3" id="KW-0547">Nucleotide-binding</keyword>
<evidence type="ECO:0000313" key="8">
    <source>
        <dbReference type="EMBL" id="CAF4275481.1"/>
    </source>
</evidence>
<dbReference type="Gene3D" id="3.40.50.300">
    <property type="entry name" value="P-loop containing nucleotide triphosphate hydrolases"/>
    <property type="match status" value="1"/>
</dbReference>
<evidence type="ECO:0000256" key="4">
    <source>
        <dbReference type="ARBA" id="ARBA00022806"/>
    </source>
</evidence>
<dbReference type="GO" id="GO:0005634">
    <property type="term" value="C:nucleus"/>
    <property type="evidence" value="ECO:0007669"/>
    <property type="project" value="UniProtKB-SubCell"/>
</dbReference>
<feature type="non-terminal residue" evidence="8">
    <location>
        <position position="1"/>
    </location>
</feature>
<dbReference type="PANTHER" id="PTHR45797:SF3">
    <property type="entry name" value="TRANSCRIPTIONAL REGULATOR ATRX HOMOLOG"/>
    <property type="match status" value="1"/>
</dbReference>
<evidence type="ECO:0000313" key="9">
    <source>
        <dbReference type="Proteomes" id="UP000663823"/>
    </source>
</evidence>
<reference evidence="8" key="1">
    <citation type="submission" date="2021-02" db="EMBL/GenBank/DDBJ databases">
        <authorList>
            <person name="Nowell W R."/>
        </authorList>
    </citation>
    <scope>NUCLEOTIDE SEQUENCE</scope>
</reference>
<keyword evidence="7" id="KW-0539">Nucleus</keyword>
<comment type="similarity">
    <text evidence="2">Belongs to the SNF2/RAD54 helicase family.</text>
</comment>
<proteinExistence type="inferred from homology"/>
<dbReference type="GO" id="GO:0016887">
    <property type="term" value="F:ATP hydrolysis activity"/>
    <property type="evidence" value="ECO:0007669"/>
    <property type="project" value="InterPro"/>
</dbReference>
<accession>A0A820G8T4</accession>
<dbReference type="InterPro" id="IPR044574">
    <property type="entry name" value="ARIP4-like"/>
</dbReference>
<dbReference type="GO" id="GO:0003677">
    <property type="term" value="F:DNA binding"/>
    <property type="evidence" value="ECO:0007669"/>
    <property type="project" value="UniProtKB-KW"/>
</dbReference>
<dbReference type="AlphaFoldDB" id="A0A820G8T4"/>
<dbReference type="PANTHER" id="PTHR45797">
    <property type="entry name" value="RAD54-LIKE"/>
    <property type="match status" value="1"/>
</dbReference>
<keyword evidence="5" id="KW-0067">ATP-binding</keyword>
<evidence type="ECO:0000256" key="6">
    <source>
        <dbReference type="ARBA" id="ARBA00023125"/>
    </source>
</evidence>
<evidence type="ECO:0000256" key="7">
    <source>
        <dbReference type="ARBA" id="ARBA00023242"/>
    </source>
</evidence>
<keyword evidence="6" id="KW-0238">DNA-binding</keyword>
<comment type="caution">
    <text evidence="8">The sequence shown here is derived from an EMBL/GenBank/DDBJ whole genome shotgun (WGS) entry which is preliminary data.</text>
</comment>
<sequence>MANVLKAMKKEWWYDMFDVERSQFDIELSGKFELFRAILNECESIGDKLLVFTRSLLSLDYIEQWLERWSTRAPSPKWIKGTDYFRMDGKVPIKQRAIDIKIFN</sequence>
<dbReference type="Proteomes" id="UP000663823">
    <property type="component" value="Unassembled WGS sequence"/>
</dbReference>